<evidence type="ECO:0000313" key="2">
    <source>
        <dbReference type="EMBL" id="NYF49779.1"/>
    </source>
</evidence>
<proteinExistence type="predicted"/>
<feature type="region of interest" description="Disordered" evidence="1">
    <location>
        <begin position="1"/>
        <end position="27"/>
    </location>
</feature>
<dbReference type="EMBL" id="JACCCV010000001">
    <property type="protein sequence ID" value="NYF49779.1"/>
    <property type="molecule type" value="Genomic_DNA"/>
</dbReference>
<protein>
    <submittedName>
        <fullName evidence="2">Uncharacterized protein</fullName>
    </submittedName>
</protein>
<reference evidence="2 3" key="1">
    <citation type="submission" date="2020-07" db="EMBL/GenBank/DDBJ databases">
        <title>Genomic Encyclopedia of Type Strains, Phase IV (KMG-V): Genome sequencing to study the core and pangenomes of soil and plant-associated prokaryotes.</title>
        <authorList>
            <person name="Whitman W."/>
        </authorList>
    </citation>
    <scope>NUCLEOTIDE SEQUENCE [LARGE SCALE GENOMIC DNA]</scope>
    <source>
        <strain evidence="2 3">M8UP30</strain>
    </source>
</reference>
<organism evidence="2 3">
    <name type="scientific">Tunturiibacter lichenicola</name>
    <dbReference type="NCBI Taxonomy" id="2051959"/>
    <lineage>
        <taxon>Bacteria</taxon>
        <taxon>Pseudomonadati</taxon>
        <taxon>Acidobacteriota</taxon>
        <taxon>Terriglobia</taxon>
        <taxon>Terriglobales</taxon>
        <taxon>Acidobacteriaceae</taxon>
        <taxon>Tunturiibacter</taxon>
    </lineage>
</organism>
<sequence>MAASLNLDSRGSPVSGVPRETHQRHAMKSLKMRGTKLEGPLRVEEALDHLDDNLKLLQAIEDLLLRFKRGIGDQLSFESLTVPNLIRH</sequence>
<dbReference type="AlphaFoldDB" id="A0A7Y9NI92"/>
<evidence type="ECO:0000313" key="3">
    <source>
        <dbReference type="Proteomes" id="UP000534186"/>
    </source>
</evidence>
<accession>A0A7Y9NI92</accession>
<evidence type="ECO:0000256" key="1">
    <source>
        <dbReference type="SAM" id="MobiDB-lite"/>
    </source>
</evidence>
<dbReference type="Proteomes" id="UP000534186">
    <property type="component" value="Unassembled WGS sequence"/>
</dbReference>
<comment type="caution">
    <text evidence="2">The sequence shown here is derived from an EMBL/GenBank/DDBJ whole genome shotgun (WGS) entry which is preliminary data.</text>
</comment>
<name>A0A7Y9NI92_9BACT</name>
<gene>
    <name evidence="2" type="ORF">HDF12_000144</name>
</gene>